<dbReference type="EMBL" id="GBEZ01003248">
    <property type="protein sequence ID" value="JAC81875.1"/>
    <property type="molecule type" value="Transcribed_RNA"/>
</dbReference>
<dbReference type="GO" id="GO:0000447">
    <property type="term" value="P:endonucleolytic cleavage in ITS1 to separate SSU-rRNA from 5.8S rRNA and LSU-rRNA from tricistronic rRNA transcript (SSU-rRNA, 5.8S rRNA, LSU-rRNA)"/>
    <property type="evidence" value="ECO:0007669"/>
    <property type="project" value="TreeGrafter"/>
</dbReference>
<evidence type="ECO:0000256" key="1">
    <source>
        <dbReference type="ARBA" id="ARBA00004604"/>
    </source>
</evidence>
<keyword evidence="3 5" id="KW-0694">RNA-binding</keyword>
<sequence length="287" mass="31903">MANGNTACSTGSLASSADRTSKKKLLCQKNLKKMNTEAERKGIVYISRVPPHMKPAKVRHLLSPFGEIGRLYLAPEDPAERKSRKKKGGNKGKEFTEGWVEFEDKRVAKRVAAILNGQPMDPKRRSAFHYDLWSLKYLPKFKWHHLTEDIAYQRAIREQKMAFEISNAKRERDFYLKQVGQSKAITAIEERRRKRAEAASEPGDEDAAQTAKRLRLFKQREAKPDPMNDDGAPMLSAATLGLIGGKGAAGGALSPENTTGGRDDVKAKKRNKKKSKAEAPVGAAGQM</sequence>
<organism evidence="8">
    <name type="scientific">Tetraselmis sp. GSL018</name>
    <dbReference type="NCBI Taxonomy" id="582737"/>
    <lineage>
        <taxon>Eukaryota</taxon>
        <taxon>Viridiplantae</taxon>
        <taxon>Chlorophyta</taxon>
        <taxon>core chlorophytes</taxon>
        <taxon>Chlorodendrophyceae</taxon>
        <taxon>Chlorodendrales</taxon>
        <taxon>Chlorodendraceae</taxon>
        <taxon>Tetraselmis</taxon>
    </lineage>
</organism>
<dbReference type="InterPro" id="IPR012677">
    <property type="entry name" value="Nucleotide-bd_a/b_plait_sf"/>
</dbReference>
<dbReference type="InterPro" id="IPR034353">
    <property type="entry name" value="ABT1/ESF2_RRM"/>
</dbReference>
<evidence type="ECO:0000256" key="3">
    <source>
        <dbReference type="ARBA" id="ARBA00022884"/>
    </source>
</evidence>
<dbReference type="PANTHER" id="PTHR12311:SF7">
    <property type="entry name" value="ACTIVATOR OF BASAL TRANSCRIPTION 1"/>
    <property type="match status" value="1"/>
</dbReference>
<name>A0A061SG44_9CHLO</name>
<dbReference type="PROSITE" id="PS50102">
    <property type="entry name" value="RRM"/>
    <property type="match status" value="1"/>
</dbReference>
<gene>
    <name evidence="8" type="primary">ESF2</name>
    <name evidence="8" type="ORF">TSPGSL018_6948</name>
</gene>
<dbReference type="GO" id="GO:0000480">
    <property type="term" value="P:endonucleolytic cleavage in 5'-ETS of tricistronic rRNA transcript (SSU-rRNA, 5.8S rRNA, LSU-rRNA)"/>
    <property type="evidence" value="ECO:0007669"/>
    <property type="project" value="TreeGrafter"/>
</dbReference>
<dbReference type="SUPFAM" id="SSF54928">
    <property type="entry name" value="RNA-binding domain, RBD"/>
    <property type="match status" value="1"/>
</dbReference>
<comment type="similarity">
    <text evidence="2">Belongs to the ESF2/ABP1 family.</text>
</comment>
<evidence type="ECO:0000256" key="2">
    <source>
        <dbReference type="ARBA" id="ARBA00005819"/>
    </source>
</evidence>
<evidence type="ECO:0000256" key="6">
    <source>
        <dbReference type="SAM" id="MobiDB-lite"/>
    </source>
</evidence>
<dbReference type="InterPro" id="IPR039119">
    <property type="entry name" value="ABT1/Esf2"/>
</dbReference>
<reference evidence="8" key="1">
    <citation type="submission" date="2014-05" db="EMBL/GenBank/DDBJ databases">
        <title>The transcriptome of the halophilic microalga Tetraselmis sp. GSL018 isolated from the Great Salt Lake, Utah.</title>
        <authorList>
            <person name="Jinkerson R.E."/>
            <person name="D'Adamo S."/>
            <person name="Posewitz M.C."/>
        </authorList>
    </citation>
    <scope>NUCLEOTIDE SEQUENCE</scope>
    <source>
        <strain evidence="8">GSL018</strain>
    </source>
</reference>
<keyword evidence="4" id="KW-0539">Nucleus</keyword>
<dbReference type="Gene3D" id="3.30.70.330">
    <property type="match status" value="1"/>
</dbReference>
<dbReference type="InterPro" id="IPR035979">
    <property type="entry name" value="RBD_domain_sf"/>
</dbReference>
<dbReference type="GO" id="GO:0005730">
    <property type="term" value="C:nucleolus"/>
    <property type="evidence" value="ECO:0007669"/>
    <property type="project" value="UniProtKB-SubCell"/>
</dbReference>
<dbReference type="CDD" id="cd12263">
    <property type="entry name" value="RRM_ABT1_like"/>
    <property type="match status" value="1"/>
</dbReference>
<evidence type="ECO:0000256" key="4">
    <source>
        <dbReference type="ARBA" id="ARBA00023242"/>
    </source>
</evidence>
<feature type="region of interest" description="Disordered" evidence="6">
    <location>
        <begin position="246"/>
        <end position="287"/>
    </location>
</feature>
<feature type="compositionally biased region" description="Polar residues" evidence="6">
    <location>
        <begin position="1"/>
        <end position="18"/>
    </location>
</feature>
<dbReference type="GO" id="GO:0000472">
    <property type="term" value="P:endonucleolytic cleavage to generate mature 5'-end of SSU-rRNA from (SSU-rRNA, 5.8S rRNA, LSU-rRNA)"/>
    <property type="evidence" value="ECO:0007669"/>
    <property type="project" value="TreeGrafter"/>
</dbReference>
<accession>A0A061SG44</accession>
<dbReference type="SMART" id="SM00360">
    <property type="entry name" value="RRM"/>
    <property type="match status" value="1"/>
</dbReference>
<dbReference type="AlphaFoldDB" id="A0A061SG44"/>
<dbReference type="PANTHER" id="PTHR12311">
    <property type="entry name" value="ACTIVATOR OF BASAL TRANSCRIPTION 1"/>
    <property type="match status" value="1"/>
</dbReference>
<proteinExistence type="inferred from homology"/>
<evidence type="ECO:0000256" key="5">
    <source>
        <dbReference type="PROSITE-ProRule" id="PRU00176"/>
    </source>
</evidence>
<dbReference type="GO" id="GO:0034462">
    <property type="term" value="P:small-subunit processome assembly"/>
    <property type="evidence" value="ECO:0007669"/>
    <property type="project" value="TreeGrafter"/>
</dbReference>
<dbReference type="InterPro" id="IPR000504">
    <property type="entry name" value="RRM_dom"/>
</dbReference>
<comment type="subcellular location">
    <subcellularLocation>
        <location evidence="1">Nucleus</location>
        <location evidence="1">Nucleolus</location>
    </subcellularLocation>
</comment>
<dbReference type="GO" id="GO:0003723">
    <property type="term" value="F:RNA binding"/>
    <property type="evidence" value="ECO:0007669"/>
    <property type="project" value="UniProtKB-UniRule"/>
</dbReference>
<protein>
    <submittedName>
        <fullName evidence="8">ESF2/ABP1 family protein</fullName>
    </submittedName>
</protein>
<feature type="region of interest" description="Disordered" evidence="6">
    <location>
        <begin position="1"/>
        <end position="22"/>
    </location>
</feature>
<evidence type="ECO:0000259" key="7">
    <source>
        <dbReference type="PROSITE" id="PS50102"/>
    </source>
</evidence>
<feature type="domain" description="RRM" evidence="7">
    <location>
        <begin position="42"/>
        <end position="124"/>
    </location>
</feature>
<evidence type="ECO:0000313" key="8">
    <source>
        <dbReference type="EMBL" id="JAC81875.1"/>
    </source>
</evidence>